<keyword evidence="2" id="KW-0964">Secreted</keyword>
<dbReference type="Gene3D" id="4.10.800.10">
    <property type="entry name" value="Thyroglobulin type-1"/>
    <property type="match status" value="2"/>
</dbReference>
<proteinExistence type="predicted"/>
<dbReference type="EMBL" id="CAWYQH010000097">
    <property type="protein sequence ID" value="CAK8684300.1"/>
    <property type="molecule type" value="Genomic_DNA"/>
</dbReference>
<comment type="caution">
    <text evidence="8">The sequence shown here is derived from an EMBL/GenBank/DDBJ whole genome shotgun (WGS) entry which is preliminary data.</text>
</comment>
<comment type="subcellular location">
    <subcellularLocation>
        <location evidence="1">Secreted</location>
    </subcellularLocation>
</comment>
<evidence type="ECO:0000256" key="1">
    <source>
        <dbReference type="ARBA" id="ARBA00004613"/>
    </source>
</evidence>
<feature type="chain" id="PRO_5045116190" description="Thyroglobulin type-1 domain-containing protein" evidence="6">
    <location>
        <begin position="21"/>
        <end position="164"/>
    </location>
</feature>
<evidence type="ECO:0000256" key="2">
    <source>
        <dbReference type="ARBA" id="ARBA00022525"/>
    </source>
</evidence>
<dbReference type="PANTHER" id="PTHR12352">
    <property type="entry name" value="SECRETED MODULAR CALCIUM-BINDING PROTEIN"/>
    <property type="match status" value="1"/>
</dbReference>
<feature type="domain" description="Thyroglobulin type-1" evidence="7">
    <location>
        <begin position="23"/>
        <end position="95"/>
    </location>
</feature>
<dbReference type="Pfam" id="PF00086">
    <property type="entry name" value="Thyroglobulin_1"/>
    <property type="match status" value="2"/>
</dbReference>
<keyword evidence="9" id="KW-1185">Reference proteome</keyword>
<feature type="signal peptide" evidence="6">
    <location>
        <begin position="1"/>
        <end position="20"/>
    </location>
</feature>
<evidence type="ECO:0000256" key="6">
    <source>
        <dbReference type="SAM" id="SignalP"/>
    </source>
</evidence>
<feature type="disulfide bond" evidence="5">
    <location>
        <begin position="133"/>
        <end position="140"/>
    </location>
</feature>
<organism evidence="8 9">
    <name type="scientific">Clavelina lepadiformis</name>
    <name type="common">Light-bulb sea squirt</name>
    <name type="synonym">Ascidia lepadiformis</name>
    <dbReference type="NCBI Taxonomy" id="159417"/>
    <lineage>
        <taxon>Eukaryota</taxon>
        <taxon>Metazoa</taxon>
        <taxon>Chordata</taxon>
        <taxon>Tunicata</taxon>
        <taxon>Ascidiacea</taxon>
        <taxon>Aplousobranchia</taxon>
        <taxon>Clavelinidae</taxon>
        <taxon>Clavelina</taxon>
    </lineage>
</organism>
<evidence type="ECO:0000256" key="5">
    <source>
        <dbReference type="PROSITE-ProRule" id="PRU00500"/>
    </source>
</evidence>
<comment type="caution">
    <text evidence="5">Lacks conserved residue(s) required for the propagation of feature annotation.</text>
</comment>
<keyword evidence="4 5" id="KW-1015">Disulfide bond</keyword>
<keyword evidence="6" id="KW-0732">Signal</keyword>
<dbReference type="Proteomes" id="UP001642483">
    <property type="component" value="Unassembled WGS sequence"/>
</dbReference>
<keyword evidence="3" id="KW-0677">Repeat</keyword>
<evidence type="ECO:0000256" key="4">
    <source>
        <dbReference type="ARBA" id="ARBA00023157"/>
    </source>
</evidence>
<evidence type="ECO:0000259" key="7">
    <source>
        <dbReference type="PROSITE" id="PS51162"/>
    </source>
</evidence>
<dbReference type="PROSITE" id="PS51162">
    <property type="entry name" value="THYROGLOBULIN_1_2"/>
    <property type="match status" value="2"/>
</dbReference>
<feature type="domain" description="Thyroglobulin type-1" evidence="7">
    <location>
        <begin position="109"/>
        <end position="163"/>
    </location>
</feature>
<reference evidence="8 9" key="1">
    <citation type="submission" date="2024-02" db="EMBL/GenBank/DDBJ databases">
        <authorList>
            <person name="Daric V."/>
            <person name="Darras S."/>
        </authorList>
    </citation>
    <scope>NUCLEOTIDE SEQUENCE [LARGE SCALE GENOMIC DNA]</scope>
</reference>
<name>A0ABP0G2E0_CLALP</name>
<accession>A0ABP0G2E0</accession>
<dbReference type="InterPro" id="IPR000716">
    <property type="entry name" value="Thyroglobulin_1"/>
</dbReference>
<dbReference type="SUPFAM" id="SSF57610">
    <property type="entry name" value="Thyroglobulin type-1 domain"/>
    <property type="match status" value="2"/>
</dbReference>
<dbReference type="SMART" id="SM00211">
    <property type="entry name" value="TY"/>
    <property type="match status" value="2"/>
</dbReference>
<dbReference type="InterPro" id="IPR051950">
    <property type="entry name" value="Dev_reg/Prot_inhib"/>
</dbReference>
<dbReference type="CDD" id="cd00191">
    <property type="entry name" value="TY"/>
    <property type="match status" value="2"/>
</dbReference>
<sequence>MSLIHIMLLVWSVLWYNANGDDLKPCEKRSRDIDEFMKNHPGIMDGPEPPQCDEDGYFLPTQRRSFTGACWCSKRDGTAVPGTLTRTEDAIDLNCCLDRHRKAAEVLEQNPFIKPKPWFPHCTEDGSWFPKQCDDRSGDCWCVDSLGNTVTEAHTYENGEIDCN</sequence>
<gene>
    <name evidence="8" type="ORF">CVLEPA_LOCUS15290</name>
</gene>
<evidence type="ECO:0000313" key="9">
    <source>
        <dbReference type="Proteomes" id="UP001642483"/>
    </source>
</evidence>
<evidence type="ECO:0000256" key="3">
    <source>
        <dbReference type="ARBA" id="ARBA00022737"/>
    </source>
</evidence>
<evidence type="ECO:0000313" key="8">
    <source>
        <dbReference type="EMBL" id="CAK8684300.1"/>
    </source>
</evidence>
<dbReference type="PANTHER" id="PTHR12352:SF3">
    <property type="entry name" value="NIDOGEN-2"/>
    <property type="match status" value="1"/>
</dbReference>
<protein>
    <recommendedName>
        <fullName evidence="7">Thyroglobulin type-1 domain-containing protein</fullName>
    </recommendedName>
</protein>
<dbReference type="InterPro" id="IPR036857">
    <property type="entry name" value="Thyroglobulin_1_sf"/>
</dbReference>